<dbReference type="SUPFAM" id="SSF63848">
    <property type="entry name" value="Cell-division inhibitor MinC, C-terminal domain"/>
    <property type="match status" value="1"/>
</dbReference>
<evidence type="ECO:0000256" key="1">
    <source>
        <dbReference type="SAM" id="Coils"/>
    </source>
</evidence>
<proteinExistence type="predicted"/>
<dbReference type="InterPro" id="IPR046866">
    <property type="entry name" value="FapA_N"/>
</dbReference>
<organism evidence="3 4">
    <name type="scientific">Alishewanella longhuensis</name>
    <dbReference type="NCBI Taxonomy" id="1091037"/>
    <lineage>
        <taxon>Bacteria</taxon>
        <taxon>Pseudomonadati</taxon>
        <taxon>Pseudomonadota</taxon>
        <taxon>Gammaproteobacteria</taxon>
        <taxon>Alteromonadales</taxon>
        <taxon>Alteromonadaceae</taxon>
        <taxon>Alishewanella</taxon>
    </lineage>
</organism>
<feature type="domain" description="Flagellar Assembly Protein A N-terminal region" evidence="2">
    <location>
        <begin position="84"/>
        <end position="261"/>
    </location>
</feature>
<evidence type="ECO:0000259" key="2">
    <source>
        <dbReference type="Pfam" id="PF20250"/>
    </source>
</evidence>
<dbReference type="Pfam" id="PF03961">
    <property type="entry name" value="FapA"/>
    <property type="match status" value="1"/>
</dbReference>
<reference evidence="4" key="1">
    <citation type="journal article" date="2019" name="Int. J. Syst. Evol. Microbiol.">
        <title>The Global Catalogue of Microorganisms (GCM) 10K type strain sequencing project: providing services to taxonomists for standard genome sequencing and annotation.</title>
        <authorList>
            <consortium name="The Broad Institute Genomics Platform"/>
            <consortium name="The Broad Institute Genome Sequencing Center for Infectious Disease"/>
            <person name="Wu L."/>
            <person name="Ma J."/>
        </authorList>
    </citation>
    <scope>NUCLEOTIDE SEQUENCE [LARGE SCALE GENOMIC DNA]</scope>
    <source>
        <strain evidence="4">CGMCC 1.7003</strain>
    </source>
</reference>
<dbReference type="InterPro" id="IPR005646">
    <property type="entry name" value="FapA"/>
</dbReference>
<keyword evidence="1" id="KW-0175">Coiled coil</keyword>
<protein>
    <recommendedName>
        <fullName evidence="2">Flagellar Assembly Protein A N-terminal region domain-containing protein</fullName>
    </recommendedName>
</protein>
<comment type="caution">
    <text evidence="3">The sequence shown here is derived from an EMBL/GenBank/DDBJ whole genome shotgun (WGS) entry which is preliminary data.</text>
</comment>
<evidence type="ECO:0000313" key="4">
    <source>
        <dbReference type="Proteomes" id="UP000659697"/>
    </source>
</evidence>
<dbReference type="InterPro" id="IPR046865">
    <property type="entry name" value="FapA_b_solenoid"/>
</dbReference>
<gene>
    <name evidence="3" type="ORF">GCM10010919_10030</name>
</gene>
<dbReference type="Pfam" id="PF20250">
    <property type="entry name" value="FapA_N"/>
    <property type="match status" value="1"/>
</dbReference>
<dbReference type="PANTHER" id="PTHR38032:SF1">
    <property type="entry name" value="RNA-BINDING PROTEIN KHPB N-TERMINAL DOMAIN-CONTAINING PROTEIN"/>
    <property type="match status" value="1"/>
</dbReference>
<evidence type="ECO:0000313" key="3">
    <source>
        <dbReference type="EMBL" id="GHG63902.1"/>
    </source>
</evidence>
<sequence length="551" mass="59764">MQFTEHDQTIIITVSVSAEAMTAEQVQQGLQDAGYSRCFFFQAQLDNLLAEYQQLQLKVKGAILAANSKELRYPIAEKRAAQLTFEISEDKMKAVAFITAAWGGTPISANALVKAAQDIGIIFGFNKDNIIRLVQEASRVEPGTRLKADIAFGREVKHGLPSRFEPLLPEMVSRRKQPLVDSDAKADLRDFGAIPAVSEGDKLMRRLPPTSGEPGFTVTGVKTEPLPGVRIEWQLGTGVGLAVDDDDLLLASQDGLPRAIENGATVDEVFTVAQVDLTSGHIIFKGSVVVTGNVTAGMKVIAGGNVFIKGVVEGLLIEAGGDINIGGAIIGHQIVAGNEQEYSTRIKAQGDVYCNMAQYSAIECKGHVHATKYLMHCAVDAHSVLVGTPDKINGKVVGGHYLLAQNLSCGQLGSPSSGVVIVKLNRLLLPILEQQTLLRTQVAEAKALMDELKEQIDSQKKLLAGQPADPQLQMFEQEFLQQRQLGMALLAELRELESQRQQILQTLDVKVTQQLFSAVEIQFAQESVRSRREYGPSVVKIADGRPVILPL</sequence>
<dbReference type="EMBL" id="BNAO01000002">
    <property type="protein sequence ID" value="GHG63902.1"/>
    <property type="molecule type" value="Genomic_DNA"/>
</dbReference>
<dbReference type="PANTHER" id="PTHR38032">
    <property type="entry name" value="POLYMERASE-RELATED"/>
    <property type="match status" value="1"/>
</dbReference>
<dbReference type="InterPro" id="IPR036145">
    <property type="entry name" value="MinC_C_sf"/>
</dbReference>
<accession>A0ABQ3KYA6</accession>
<feature type="coiled-coil region" evidence="1">
    <location>
        <begin position="435"/>
        <end position="462"/>
    </location>
</feature>
<name>A0ABQ3KYA6_9ALTE</name>
<dbReference type="Proteomes" id="UP000659697">
    <property type="component" value="Unassembled WGS sequence"/>
</dbReference>
<keyword evidence="4" id="KW-1185">Reference proteome</keyword>